<name>A0A1G9IXF0_9ACTN</name>
<organism evidence="1 2">
    <name type="scientific">Nonomuraea maritima</name>
    <dbReference type="NCBI Taxonomy" id="683260"/>
    <lineage>
        <taxon>Bacteria</taxon>
        <taxon>Bacillati</taxon>
        <taxon>Actinomycetota</taxon>
        <taxon>Actinomycetes</taxon>
        <taxon>Streptosporangiales</taxon>
        <taxon>Streptosporangiaceae</taxon>
        <taxon>Nonomuraea</taxon>
    </lineage>
</organism>
<dbReference type="Pfam" id="PF19371">
    <property type="entry name" value="DUF5946"/>
    <property type="match status" value="1"/>
</dbReference>
<dbReference type="AlphaFoldDB" id="A0A1G9IXF0"/>
<evidence type="ECO:0000313" key="2">
    <source>
        <dbReference type="Proteomes" id="UP000198683"/>
    </source>
</evidence>
<dbReference type="Proteomes" id="UP000198683">
    <property type="component" value="Unassembled WGS sequence"/>
</dbReference>
<gene>
    <name evidence="1" type="ORF">SAMN05421874_11925</name>
</gene>
<evidence type="ECO:0000313" key="1">
    <source>
        <dbReference type="EMBL" id="SDL29920.1"/>
    </source>
</evidence>
<dbReference type="STRING" id="683260.SAMN05421874_11925"/>
<dbReference type="RefSeq" id="WP_090769995.1">
    <property type="nucleotide sequence ID" value="NZ_FNFB01000019.1"/>
</dbReference>
<accession>A0A1G9IXF0</accession>
<dbReference type="InterPro" id="IPR045990">
    <property type="entry name" value="DUF5946"/>
</dbReference>
<keyword evidence="2" id="KW-1185">Reference proteome</keyword>
<dbReference type="EMBL" id="FNFB01000019">
    <property type="protein sequence ID" value="SDL29920.1"/>
    <property type="molecule type" value="Genomic_DNA"/>
</dbReference>
<protein>
    <submittedName>
        <fullName evidence="1">Uncharacterized protein</fullName>
    </submittedName>
</protein>
<sequence length="159" mass="17817">MADDRCACGAAAGPLGLCADYYHAILAEEQSDPEMYSWHAPVVCAYLLQHPAEGHRRYLDFQFRLLQLYLDQGLDALHRVSAHQVARNNHRSRSSYDTRSFEGYAPLPQDGFPQGFRASFSGLPAVDSSFVFDGHPAYGRRIQTIAEATLEAWRTGQPR</sequence>
<reference evidence="1 2" key="1">
    <citation type="submission" date="2016-10" db="EMBL/GenBank/DDBJ databases">
        <authorList>
            <person name="de Groot N.N."/>
        </authorList>
    </citation>
    <scope>NUCLEOTIDE SEQUENCE [LARGE SCALE GENOMIC DNA]</scope>
    <source>
        <strain evidence="1 2">CGMCC 4.5681</strain>
    </source>
</reference>
<proteinExistence type="predicted"/>
<dbReference type="OrthoDB" id="4775362at2"/>